<feature type="transmembrane region" description="Helical" evidence="10">
    <location>
        <begin position="319"/>
        <end position="335"/>
    </location>
</feature>
<keyword evidence="12" id="KW-1185">Reference proteome</keyword>
<dbReference type="Pfam" id="PF03023">
    <property type="entry name" value="MurJ"/>
    <property type="match status" value="1"/>
</dbReference>
<feature type="transmembrane region" description="Helical" evidence="10">
    <location>
        <begin position="518"/>
        <end position="541"/>
    </location>
</feature>
<feature type="transmembrane region" description="Helical" evidence="10">
    <location>
        <begin position="701"/>
        <end position="720"/>
    </location>
</feature>
<feature type="transmembrane region" description="Helical" evidence="10">
    <location>
        <begin position="601"/>
        <end position="620"/>
    </location>
</feature>
<dbReference type="RefSeq" id="WP_222963263.1">
    <property type="nucleotide sequence ID" value="NZ_JAINZZ010000017.1"/>
</dbReference>
<evidence type="ECO:0000256" key="2">
    <source>
        <dbReference type="ARBA" id="ARBA00022448"/>
    </source>
</evidence>
<keyword evidence="7 10" id="KW-1133">Transmembrane helix</keyword>
<feature type="compositionally biased region" description="Low complexity" evidence="9">
    <location>
        <begin position="115"/>
        <end position="167"/>
    </location>
</feature>
<evidence type="ECO:0000256" key="8">
    <source>
        <dbReference type="ARBA" id="ARBA00023136"/>
    </source>
</evidence>
<accession>A0ABS7Q8U6</accession>
<feature type="region of interest" description="Disordered" evidence="9">
    <location>
        <begin position="227"/>
        <end position="267"/>
    </location>
</feature>
<keyword evidence="4 10" id="KW-0812">Transmembrane</keyword>
<reference evidence="11 12" key="1">
    <citation type="submission" date="2021-08" db="EMBL/GenBank/DDBJ databases">
        <title>WGS of actinomycetes from Thailand.</title>
        <authorList>
            <person name="Thawai C."/>
        </authorList>
    </citation>
    <scope>NUCLEOTIDE SEQUENCE [LARGE SCALE GENOMIC DNA]</scope>
    <source>
        <strain evidence="11 12">PLK6-54</strain>
    </source>
</reference>
<evidence type="ECO:0000256" key="6">
    <source>
        <dbReference type="ARBA" id="ARBA00022984"/>
    </source>
</evidence>
<feature type="transmembrane region" description="Helical" evidence="10">
    <location>
        <begin position="471"/>
        <end position="491"/>
    </location>
</feature>
<feature type="transmembrane region" description="Helical" evidence="10">
    <location>
        <begin position="740"/>
        <end position="761"/>
    </location>
</feature>
<feature type="region of interest" description="Disordered" evidence="9">
    <location>
        <begin position="183"/>
        <end position="203"/>
    </location>
</feature>
<feature type="compositionally biased region" description="Polar residues" evidence="9">
    <location>
        <begin position="30"/>
        <end position="45"/>
    </location>
</feature>
<feature type="transmembrane region" description="Helical" evidence="10">
    <location>
        <begin position="356"/>
        <end position="379"/>
    </location>
</feature>
<keyword evidence="5" id="KW-0133">Cell shape</keyword>
<keyword evidence="8 10" id="KW-0472">Membrane</keyword>
<feature type="transmembrane region" description="Helical" evidence="10">
    <location>
        <begin position="640"/>
        <end position="661"/>
    </location>
</feature>
<comment type="caution">
    <text evidence="11">The sequence shown here is derived from an EMBL/GenBank/DDBJ whole genome shotgun (WGS) entry which is preliminary data.</text>
</comment>
<evidence type="ECO:0000256" key="7">
    <source>
        <dbReference type="ARBA" id="ARBA00022989"/>
    </source>
</evidence>
<keyword evidence="6" id="KW-0573">Peptidoglycan synthesis</keyword>
<name>A0ABS7Q8U6_9ACTN</name>
<dbReference type="Proteomes" id="UP000778578">
    <property type="component" value="Unassembled WGS sequence"/>
</dbReference>
<feature type="transmembrane region" description="Helical" evidence="10">
    <location>
        <begin position="434"/>
        <end position="451"/>
    </location>
</feature>
<dbReference type="CDD" id="cd13123">
    <property type="entry name" value="MATE_MurJ_like"/>
    <property type="match status" value="1"/>
</dbReference>
<organism evidence="11 12">
    <name type="scientific">Actinacidiphila acidipaludis</name>
    <dbReference type="NCBI Taxonomy" id="2873382"/>
    <lineage>
        <taxon>Bacteria</taxon>
        <taxon>Bacillati</taxon>
        <taxon>Actinomycetota</taxon>
        <taxon>Actinomycetes</taxon>
        <taxon>Kitasatosporales</taxon>
        <taxon>Streptomycetaceae</taxon>
        <taxon>Actinacidiphila</taxon>
    </lineage>
</organism>
<comment type="subcellular location">
    <subcellularLocation>
        <location evidence="1">Cell membrane</location>
        <topology evidence="1">Multi-pass membrane protein</topology>
    </subcellularLocation>
</comment>
<evidence type="ECO:0000256" key="4">
    <source>
        <dbReference type="ARBA" id="ARBA00022692"/>
    </source>
</evidence>
<feature type="region of interest" description="Disordered" evidence="9">
    <location>
        <begin position="1"/>
        <end position="167"/>
    </location>
</feature>
<evidence type="ECO:0000313" key="11">
    <source>
        <dbReference type="EMBL" id="MBY8879124.1"/>
    </source>
</evidence>
<keyword evidence="2" id="KW-0813">Transport</keyword>
<evidence type="ECO:0000256" key="1">
    <source>
        <dbReference type="ARBA" id="ARBA00004651"/>
    </source>
</evidence>
<feature type="transmembrane region" description="Helical" evidence="10">
    <location>
        <begin position="773"/>
        <end position="791"/>
    </location>
</feature>
<feature type="transmembrane region" description="Helical" evidence="10">
    <location>
        <begin position="673"/>
        <end position="695"/>
    </location>
</feature>
<proteinExistence type="predicted"/>
<evidence type="ECO:0000256" key="3">
    <source>
        <dbReference type="ARBA" id="ARBA00022475"/>
    </source>
</evidence>
<feature type="compositionally biased region" description="Basic and acidic residues" evidence="9">
    <location>
        <begin position="1"/>
        <end position="12"/>
    </location>
</feature>
<dbReference type="PRINTS" id="PR01806">
    <property type="entry name" value="VIRFACTRMVIN"/>
</dbReference>
<dbReference type="PANTHER" id="PTHR43549:SF3">
    <property type="entry name" value="MULTIDRUG RESISTANCE PROTEIN YPNP-RELATED"/>
    <property type="match status" value="1"/>
</dbReference>
<evidence type="ECO:0000313" key="12">
    <source>
        <dbReference type="Proteomes" id="UP000778578"/>
    </source>
</evidence>
<dbReference type="InterPro" id="IPR004268">
    <property type="entry name" value="MurJ"/>
</dbReference>
<evidence type="ECO:0000256" key="5">
    <source>
        <dbReference type="ARBA" id="ARBA00022960"/>
    </source>
</evidence>
<protein>
    <submittedName>
        <fullName evidence="11">Murein biosynthesis integral membrane protein MurJ</fullName>
    </submittedName>
</protein>
<dbReference type="PANTHER" id="PTHR43549">
    <property type="entry name" value="MULTIDRUG RESISTANCE PROTEIN YPNP-RELATED"/>
    <property type="match status" value="1"/>
</dbReference>
<evidence type="ECO:0000256" key="9">
    <source>
        <dbReference type="SAM" id="MobiDB-lite"/>
    </source>
</evidence>
<sequence length="812" mass="87572">MNAPYDGDRDASGHTPPSPEERPTPPDPYLQNTYAYDPYQQQDPSAQDPVDEALYDRAAHPPPPSYGQQHWQQAMYPQMPYSDNPSTQYLGVDDFVGHTGQFPQYDAYQHLYRDQQPGAYPQQGGQPQPGQQQPYPQQGQQAYPQQGQPQDPRQGYYQQSPGYQQQYGAPQDYTQQQYGYAQVPADNTGTGYSEPAYEEPPYGQATYYQGTEQQPYVEPEPQYADPRYHQQHAPAGAPPYPQQPDTGQMPPRDATGQMPPVAPAAPATRGGGILKSSALMAAGTLVSRVTGFVRTLVIAAAIGVATLGDSYAVANTLPTMIYILTIGGGLNSVFVPQLVRAMKDDDDGGAAYANRLLTVVMVILGGIVAVTVIGAPLLIRLMSAKIAANPDTYNVAITFARYCLPTIFFMGVHVVMGQVLNARGRFGAMMWTPVLNNIVVIFTFLMFIWVYGSYSTTHMDATTITPEGTRLLGIGTLLGLVVQSLAMLPYLRDAGFKFRPRFDWRGHGLGHAAKLAKWTFFFVLANQAGLIAVTQLATWAGSNADKDGYQGTGITAYNNALLIWQMPQAIITVSVMAAVLPRISRAAADGDISAVRDDISYGLRTSAVAMVPAGFAFLALGVPMCGLLYASTGAESAQNIGFILMAFGVGLIPFSVQYVILRGFYAFEDTRTPFYNTVIVAAVNAAASAVCFLLLPSRWAVVGMAFSYGLAYAVGVGVAAKRLRARLRGDLDGRRVVRTYARLIGACFPAAAIAGVAVYLITKSLGDGPVGSLAALVVGGVLLLGLFVLAAKRMRIQEMTAMIGMVRGRLGR</sequence>
<dbReference type="InterPro" id="IPR052031">
    <property type="entry name" value="Membrane_Transporter-Flippase"/>
</dbReference>
<feature type="transmembrane region" description="Helical" evidence="10">
    <location>
        <begin position="561"/>
        <end position="580"/>
    </location>
</feature>
<evidence type="ECO:0000256" key="10">
    <source>
        <dbReference type="SAM" id="Phobius"/>
    </source>
</evidence>
<feature type="transmembrane region" description="Helical" evidence="10">
    <location>
        <begin position="399"/>
        <end position="422"/>
    </location>
</feature>
<feature type="transmembrane region" description="Helical" evidence="10">
    <location>
        <begin position="285"/>
        <end position="307"/>
    </location>
</feature>
<dbReference type="EMBL" id="JAINZZ010000017">
    <property type="protein sequence ID" value="MBY8879124.1"/>
    <property type="molecule type" value="Genomic_DNA"/>
</dbReference>
<dbReference type="NCBIfam" id="TIGR01695">
    <property type="entry name" value="murJ_mviN"/>
    <property type="match status" value="1"/>
</dbReference>
<gene>
    <name evidence="11" type="primary">murJ</name>
    <name evidence="11" type="ORF">K7862_15980</name>
</gene>
<keyword evidence="3" id="KW-1003">Cell membrane</keyword>